<keyword evidence="2" id="KW-1185">Reference proteome</keyword>
<name>A0A9Q3BI56_9BASI</name>
<accession>A0A9Q3BI56</accession>
<comment type="caution">
    <text evidence="1">The sequence shown here is derived from an EMBL/GenBank/DDBJ whole genome shotgun (WGS) entry which is preliminary data.</text>
</comment>
<dbReference type="AlphaFoldDB" id="A0A9Q3BI56"/>
<dbReference type="Proteomes" id="UP000765509">
    <property type="component" value="Unassembled WGS sequence"/>
</dbReference>
<evidence type="ECO:0000313" key="2">
    <source>
        <dbReference type="Proteomes" id="UP000765509"/>
    </source>
</evidence>
<sequence length="180" mass="21020">MEYIHGTATKMNFCIENAQHPLIIDSGAHFSMVAREYNCFQNWKKLLPTKAQKFKSESGNMTSIGTIIKEIIIPYRKVNIRLNPECVRLEDSHIQGFLLQTDYQRIYGIESYNSKNRHINIGTNKEKKSPLYIYHMSNQDRIEEFLNEFKEGKFSANLTSQQKLSLLKIQRRNRPSFAIG</sequence>
<gene>
    <name evidence="1" type="ORF">O181_005320</name>
</gene>
<proteinExistence type="predicted"/>
<reference evidence="1" key="1">
    <citation type="submission" date="2021-03" db="EMBL/GenBank/DDBJ databases">
        <title>Draft genome sequence of rust myrtle Austropuccinia psidii MF-1, a brazilian biotype.</title>
        <authorList>
            <person name="Quecine M.C."/>
            <person name="Pachon D.M.R."/>
            <person name="Bonatelli M.L."/>
            <person name="Correr F.H."/>
            <person name="Franceschini L.M."/>
            <person name="Leite T.F."/>
            <person name="Margarido G.R.A."/>
            <person name="Almeida C.A."/>
            <person name="Ferrarezi J.A."/>
            <person name="Labate C.A."/>
        </authorList>
    </citation>
    <scope>NUCLEOTIDE SEQUENCE</scope>
    <source>
        <strain evidence="1">MF-1</strain>
    </source>
</reference>
<evidence type="ECO:0000313" key="1">
    <source>
        <dbReference type="EMBL" id="MBW0465605.1"/>
    </source>
</evidence>
<organism evidence="1 2">
    <name type="scientific">Austropuccinia psidii MF-1</name>
    <dbReference type="NCBI Taxonomy" id="1389203"/>
    <lineage>
        <taxon>Eukaryota</taxon>
        <taxon>Fungi</taxon>
        <taxon>Dikarya</taxon>
        <taxon>Basidiomycota</taxon>
        <taxon>Pucciniomycotina</taxon>
        <taxon>Pucciniomycetes</taxon>
        <taxon>Pucciniales</taxon>
        <taxon>Sphaerophragmiaceae</taxon>
        <taxon>Austropuccinia</taxon>
    </lineage>
</organism>
<dbReference type="OrthoDB" id="2507422at2759"/>
<dbReference type="EMBL" id="AVOT02001081">
    <property type="protein sequence ID" value="MBW0465605.1"/>
    <property type="molecule type" value="Genomic_DNA"/>
</dbReference>
<protein>
    <submittedName>
        <fullName evidence="1">Uncharacterized protein</fullName>
    </submittedName>
</protein>